<comment type="caution">
    <text evidence="6">The sequence shown here is derived from an EMBL/GenBank/DDBJ whole genome shotgun (WGS) entry which is preliminary data.</text>
</comment>
<feature type="transmembrane region" description="Helical" evidence="5">
    <location>
        <begin position="132"/>
        <end position="153"/>
    </location>
</feature>
<sequence>MRWENPLSQLIILGFVCCFIVGVYNVYYGIGTIGTLSPEISRHITIALYASCSVFGIIAGSINNMLGPRISIIVGGLSYILYVFLLWTYTKIENTELTVTGSVLVGFGSALLWAAAGMIVTSYPMENQKGRFFGIFWILFNIGAFLGGFLPLLDFDFQIVTISFLCLMAFGVMITYFLISPAQVIRDDGSRVTSKTGFSIAHELRQLVHAFTNRKLLFLWPMFLYSNWFYSYRFGDMNGTFFSPRTRTFNNIFYWASQMLGAFTFGQFLDNPLFVRSKRATIGLAFIGVFYTTTWLGCLFVEIKYVNEANSEMVDILDDQYTSLLVLFLLSGFSDAMLQTWCYWIIGTLTNNAMILSRYAGIYKAIQSAGTAIAWYLDAEAVIPTAVIGINWALLYVAIAFSYVVARQVSDTNYTFMEPTHSPEGTYDSPEVR</sequence>
<feature type="transmembrane region" description="Helical" evidence="5">
    <location>
        <begin position="216"/>
        <end position="232"/>
    </location>
</feature>
<evidence type="ECO:0000313" key="7">
    <source>
        <dbReference type="Proteomes" id="UP001479436"/>
    </source>
</evidence>
<keyword evidence="4 5" id="KW-0472">Membrane</keyword>
<proteinExistence type="predicted"/>
<dbReference type="Pfam" id="PF05978">
    <property type="entry name" value="UNC-93"/>
    <property type="match status" value="1"/>
</dbReference>
<feature type="transmembrane region" description="Helical" evidence="5">
    <location>
        <begin position="383"/>
        <end position="406"/>
    </location>
</feature>
<feature type="transmembrane region" description="Helical" evidence="5">
    <location>
        <begin position="252"/>
        <end position="269"/>
    </location>
</feature>
<keyword evidence="2 5" id="KW-0812">Transmembrane</keyword>
<feature type="transmembrane region" description="Helical" evidence="5">
    <location>
        <begin position="159"/>
        <end position="179"/>
    </location>
</feature>
<comment type="subcellular location">
    <subcellularLocation>
        <location evidence="1">Membrane</location>
        <topology evidence="1">Multi-pass membrane protein</topology>
    </subcellularLocation>
</comment>
<evidence type="ECO:0000256" key="5">
    <source>
        <dbReference type="SAM" id="Phobius"/>
    </source>
</evidence>
<dbReference type="Proteomes" id="UP001479436">
    <property type="component" value="Unassembled WGS sequence"/>
</dbReference>
<dbReference type="InterPro" id="IPR036259">
    <property type="entry name" value="MFS_trans_sf"/>
</dbReference>
<evidence type="ECO:0000256" key="4">
    <source>
        <dbReference type="ARBA" id="ARBA00023136"/>
    </source>
</evidence>
<feature type="transmembrane region" description="Helical" evidence="5">
    <location>
        <begin position="358"/>
        <end position="377"/>
    </location>
</feature>
<reference evidence="6 7" key="1">
    <citation type="submission" date="2023-04" db="EMBL/GenBank/DDBJ databases">
        <title>Genome of Basidiobolus ranarum AG-B5.</title>
        <authorList>
            <person name="Stajich J.E."/>
            <person name="Carter-House D."/>
            <person name="Gryganskyi A."/>
        </authorList>
    </citation>
    <scope>NUCLEOTIDE SEQUENCE [LARGE SCALE GENOMIC DNA]</scope>
    <source>
        <strain evidence="6 7">AG-B5</strain>
    </source>
</reference>
<dbReference type="InterPro" id="IPR051617">
    <property type="entry name" value="UNC-93-like_regulator"/>
</dbReference>
<feature type="transmembrane region" description="Helical" evidence="5">
    <location>
        <begin position="7"/>
        <end position="28"/>
    </location>
</feature>
<organism evidence="6 7">
    <name type="scientific">Basidiobolus ranarum</name>
    <dbReference type="NCBI Taxonomy" id="34480"/>
    <lineage>
        <taxon>Eukaryota</taxon>
        <taxon>Fungi</taxon>
        <taxon>Fungi incertae sedis</taxon>
        <taxon>Zoopagomycota</taxon>
        <taxon>Entomophthoromycotina</taxon>
        <taxon>Basidiobolomycetes</taxon>
        <taxon>Basidiobolales</taxon>
        <taxon>Basidiobolaceae</taxon>
        <taxon>Basidiobolus</taxon>
    </lineage>
</organism>
<keyword evidence="3 5" id="KW-1133">Transmembrane helix</keyword>
<feature type="transmembrane region" description="Helical" evidence="5">
    <location>
        <begin position="281"/>
        <end position="303"/>
    </location>
</feature>
<dbReference type="InterPro" id="IPR010291">
    <property type="entry name" value="Ion_channel_UNC-93"/>
</dbReference>
<feature type="transmembrane region" description="Helical" evidence="5">
    <location>
        <begin position="70"/>
        <end position="89"/>
    </location>
</feature>
<accession>A0ABR2WWS9</accession>
<dbReference type="Gene3D" id="1.20.1250.20">
    <property type="entry name" value="MFS general substrate transporter like domains"/>
    <property type="match status" value="1"/>
</dbReference>
<feature type="transmembrane region" description="Helical" evidence="5">
    <location>
        <begin position="101"/>
        <end position="120"/>
    </location>
</feature>
<keyword evidence="7" id="KW-1185">Reference proteome</keyword>
<gene>
    <name evidence="6" type="ORF">K7432_005248</name>
</gene>
<dbReference type="PANTHER" id="PTHR23294:SF59">
    <property type="entry name" value="UNC93-LIKE PROTEIN C922.05C"/>
    <property type="match status" value="1"/>
</dbReference>
<feature type="transmembrane region" description="Helical" evidence="5">
    <location>
        <begin position="323"/>
        <end position="346"/>
    </location>
</feature>
<evidence type="ECO:0000256" key="1">
    <source>
        <dbReference type="ARBA" id="ARBA00004141"/>
    </source>
</evidence>
<feature type="transmembrane region" description="Helical" evidence="5">
    <location>
        <begin position="40"/>
        <end position="58"/>
    </location>
</feature>
<evidence type="ECO:0008006" key="8">
    <source>
        <dbReference type="Google" id="ProtNLM"/>
    </source>
</evidence>
<dbReference type="SUPFAM" id="SSF103473">
    <property type="entry name" value="MFS general substrate transporter"/>
    <property type="match status" value="1"/>
</dbReference>
<dbReference type="PANTHER" id="PTHR23294">
    <property type="entry name" value="ET TRANSLATION PRODUCT-RELATED"/>
    <property type="match status" value="1"/>
</dbReference>
<evidence type="ECO:0000256" key="2">
    <source>
        <dbReference type="ARBA" id="ARBA00022692"/>
    </source>
</evidence>
<protein>
    <recommendedName>
        <fullName evidence="8">MFS general substrate transporter</fullName>
    </recommendedName>
</protein>
<evidence type="ECO:0000313" key="6">
    <source>
        <dbReference type="EMBL" id="KAK9765987.1"/>
    </source>
</evidence>
<name>A0ABR2WWS9_9FUNG</name>
<evidence type="ECO:0000256" key="3">
    <source>
        <dbReference type="ARBA" id="ARBA00022989"/>
    </source>
</evidence>
<dbReference type="EMBL" id="JASJQH010000202">
    <property type="protein sequence ID" value="KAK9765987.1"/>
    <property type="molecule type" value="Genomic_DNA"/>
</dbReference>